<evidence type="ECO:0000259" key="2">
    <source>
        <dbReference type="PROSITE" id="PS50006"/>
    </source>
</evidence>
<dbReference type="CDD" id="cd00060">
    <property type="entry name" value="FHA"/>
    <property type="match status" value="1"/>
</dbReference>
<dbReference type="SMART" id="SM00240">
    <property type="entry name" value="FHA"/>
    <property type="match status" value="1"/>
</dbReference>
<evidence type="ECO:0000256" key="1">
    <source>
        <dbReference type="ARBA" id="ARBA00022553"/>
    </source>
</evidence>
<gene>
    <name evidence="3" type="ORF">SAMN05660642_00675</name>
</gene>
<dbReference type="PANTHER" id="PTHR23308">
    <property type="entry name" value="NUCLEAR INHIBITOR OF PROTEIN PHOSPHATASE-1"/>
    <property type="match status" value="1"/>
</dbReference>
<dbReference type="InterPro" id="IPR050923">
    <property type="entry name" value="Cell_Proc_Reg/RNA_Proc"/>
</dbReference>
<dbReference type="SUPFAM" id="SSF46894">
    <property type="entry name" value="C-terminal effector domain of the bipartite response regulators"/>
    <property type="match status" value="1"/>
</dbReference>
<feature type="domain" description="FHA" evidence="2">
    <location>
        <begin position="31"/>
        <end position="81"/>
    </location>
</feature>
<dbReference type="InterPro" id="IPR016032">
    <property type="entry name" value="Sig_transdc_resp-reg_C-effctor"/>
</dbReference>
<dbReference type="Gene3D" id="1.10.10.10">
    <property type="entry name" value="Winged helix-like DNA-binding domain superfamily/Winged helix DNA-binding domain"/>
    <property type="match status" value="1"/>
</dbReference>
<dbReference type="GO" id="GO:0003677">
    <property type="term" value="F:DNA binding"/>
    <property type="evidence" value="ECO:0007669"/>
    <property type="project" value="InterPro"/>
</dbReference>
<dbReference type="InterPro" id="IPR000253">
    <property type="entry name" value="FHA_dom"/>
</dbReference>
<dbReference type="PROSITE" id="PS50006">
    <property type="entry name" value="FHA_DOMAIN"/>
    <property type="match status" value="1"/>
</dbReference>
<dbReference type="SUPFAM" id="SSF49879">
    <property type="entry name" value="SMAD/FHA domain"/>
    <property type="match status" value="1"/>
</dbReference>
<dbReference type="Proteomes" id="UP000198680">
    <property type="component" value="Unassembled WGS sequence"/>
</dbReference>
<dbReference type="GO" id="GO:0006355">
    <property type="term" value="P:regulation of DNA-templated transcription"/>
    <property type="evidence" value="ECO:0007669"/>
    <property type="project" value="InterPro"/>
</dbReference>
<dbReference type="InterPro" id="IPR008984">
    <property type="entry name" value="SMAD_FHA_dom_sf"/>
</dbReference>
<dbReference type="Pfam" id="PF00498">
    <property type="entry name" value="FHA"/>
    <property type="match status" value="1"/>
</dbReference>
<protein>
    <submittedName>
        <fullName evidence="3">FHA domain-containing protein</fullName>
    </submittedName>
</protein>
<dbReference type="AlphaFoldDB" id="A0A1G9MK01"/>
<organism evidence="3 4">
    <name type="scientific">Geodermatophilus siccatus</name>
    <dbReference type="NCBI Taxonomy" id="1137991"/>
    <lineage>
        <taxon>Bacteria</taxon>
        <taxon>Bacillati</taxon>
        <taxon>Actinomycetota</taxon>
        <taxon>Actinomycetes</taxon>
        <taxon>Geodermatophilales</taxon>
        <taxon>Geodermatophilaceae</taxon>
        <taxon>Geodermatophilus</taxon>
    </lineage>
</organism>
<evidence type="ECO:0000313" key="3">
    <source>
        <dbReference type="EMBL" id="SDL74539.1"/>
    </source>
</evidence>
<reference evidence="4" key="1">
    <citation type="submission" date="2016-10" db="EMBL/GenBank/DDBJ databases">
        <authorList>
            <person name="Varghese N."/>
            <person name="Submissions S."/>
        </authorList>
    </citation>
    <scope>NUCLEOTIDE SEQUENCE [LARGE SCALE GENOMIC DNA]</scope>
    <source>
        <strain evidence="4">DSM 45419</strain>
    </source>
</reference>
<evidence type="ECO:0000313" key="4">
    <source>
        <dbReference type="Proteomes" id="UP000198680"/>
    </source>
</evidence>
<dbReference type="InterPro" id="IPR036388">
    <property type="entry name" value="WH-like_DNA-bd_sf"/>
</dbReference>
<dbReference type="SMART" id="SM00421">
    <property type="entry name" value="HTH_LUXR"/>
    <property type="match status" value="1"/>
</dbReference>
<dbReference type="InterPro" id="IPR000792">
    <property type="entry name" value="Tscrpt_reg_LuxR_C"/>
</dbReference>
<dbReference type="Gene3D" id="2.60.200.20">
    <property type="match status" value="1"/>
</dbReference>
<keyword evidence="1" id="KW-0597">Phosphoprotein</keyword>
<name>A0A1G9MK01_9ACTN</name>
<accession>A0A1G9MK01</accession>
<proteinExistence type="predicted"/>
<dbReference type="STRING" id="1137991.SAMN05660642_00675"/>
<keyword evidence="4" id="KW-1185">Reference proteome</keyword>
<dbReference type="EMBL" id="FNHE01000002">
    <property type="protein sequence ID" value="SDL74539.1"/>
    <property type="molecule type" value="Genomic_DNA"/>
</dbReference>
<sequence length="207" mass="22479">MARWRWAGMTAYLEVWKPSGVELVLLETRRVTIGRNSGNDVPLAHDKTVSGLHAVLEPVGGGWCVQDVGSRNGTFVRGERILGMCTLRHGDDLAVGRTKLVFRAAEPAGTTRTEGSAPAPELTRRERDVLRALCRPLVSGQVFTEPASLHEIATTLVVTEAAVQQHLLRLYDKFGIAPGTGSRRGQLANEAIRRGAVPLADLWDSPP</sequence>